<dbReference type="EMBL" id="JACHXW010000032">
    <property type="protein sequence ID" value="MBB3156054.1"/>
    <property type="molecule type" value="Genomic_DNA"/>
</dbReference>
<evidence type="ECO:0000313" key="3">
    <source>
        <dbReference type="Proteomes" id="UP000518605"/>
    </source>
</evidence>
<gene>
    <name evidence="2" type="ORF">FHS16_006174</name>
</gene>
<dbReference type="FunFam" id="3.30.1330.40:FF:000001">
    <property type="entry name" value="L-PSP family endoribonuclease"/>
    <property type="match status" value="1"/>
</dbReference>
<protein>
    <submittedName>
        <fullName evidence="2">2-iminobutanoate/2-iminopropanoate deaminase</fullName>
        <ecNumber evidence="2">3.5.99.10</ecNumber>
    </submittedName>
</protein>
<dbReference type="GO" id="GO:0005829">
    <property type="term" value="C:cytosol"/>
    <property type="evidence" value="ECO:0007669"/>
    <property type="project" value="TreeGrafter"/>
</dbReference>
<comment type="caution">
    <text evidence="2">The sequence shown here is derived from an EMBL/GenBank/DDBJ whole genome shotgun (WGS) entry which is preliminary data.</text>
</comment>
<dbReference type="CDD" id="cd00448">
    <property type="entry name" value="YjgF_YER057c_UK114_family"/>
    <property type="match status" value="1"/>
</dbReference>
<dbReference type="GO" id="GO:0120241">
    <property type="term" value="F:2-iminobutanoate/2-iminopropanoate deaminase"/>
    <property type="evidence" value="ECO:0007669"/>
    <property type="project" value="UniProtKB-EC"/>
</dbReference>
<dbReference type="Pfam" id="PF01042">
    <property type="entry name" value="Ribonuc_L-PSP"/>
    <property type="match status" value="1"/>
</dbReference>
<reference evidence="2 3" key="1">
    <citation type="submission" date="2020-08" db="EMBL/GenBank/DDBJ databases">
        <title>Genomic Encyclopedia of Type Strains, Phase III (KMG-III): the genomes of soil and plant-associated and newly described type strains.</title>
        <authorList>
            <person name="Whitman W."/>
        </authorList>
    </citation>
    <scope>NUCLEOTIDE SEQUENCE [LARGE SCALE GENOMIC DNA]</scope>
    <source>
        <strain evidence="2 3">CECT 8234</strain>
    </source>
</reference>
<accession>A0A7W5GD44</accession>
<dbReference type="NCBIfam" id="TIGR00004">
    <property type="entry name" value="Rid family detoxifying hydrolase"/>
    <property type="match status" value="1"/>
</dbReference>
<sequence>MTTKQPLQVISTDKAPAAIGPYSQAIKLGGLLFTSGQIPLDASGELVEGGIEEQTHQVFRNLESVLAAAGASFQDVVKATVFMKDMNQFATVNSIYGSYFGEHKPARSTVEVARLPKDVFVEIEVIASTIVE</sequence>
<evidence type="ECO:0000256" key="1">
    <source>
        <dbReference type="ARBA" id="ARBA00010552"/>
    </source>
</evidence>
<dbReference type="InterPro" id="IPR019897">
    <property type="entry name" value="RidA_CS"/>
</dbReference>
<proteinExistence type="inferred from homology"/>
<dbReference type="PANTHER" id="PTHR11803">
    <property type="entry name" value="2-IMINOBUTANOATE/2-IMINOPROPANOATE DEAMINASE RIDA"/>
    <property type="match status" value="1"/>
</dbReference>
<dbReference type="AlphaFoldDB" id="A0A7W5GD44"/>
<dbReference type="PANTHER" id="PTHR11803:SF39">
    <property type="entry name" value="2-IMINOBUTANOATE_2-IMINOPROPANOATE DEAMINASE"/>
    <property type="match status" value="1"/>
</dbReference>
<dbReference type="Proteomes" id="UP000518605">
    <property type="component" value="Unassembled WGS sequence"/>
</dbReference>
<dbReference type="InterPro" id="IPR006056">
    <property type="entry name" value="RidA"/>
</dbReference>
<keyword evidence="3" id="KW-1185">Reference proteome</keyword>
<keyword evidence="2" id="KW-0378">Hydrolase</keyword>
<dbReference type="PROSITE" id="PS01094">
    <property type="entry name" value="UPF0076"/>
    <property type="match status" value="1"/>
</dbReference>
<dbReference type="InterPro" id="IPR035959">
    <property type="entry name" value="RutC-like_sf"/>
</dbReference>
<comment type="similarity">
    <text evidence="1">Belongs to the RutC family.</text>
</comment>
<name>A0A7W5GD44_9BACL</name>
<dbReference type="InterPro" id="IPR006175">
    <property type="entry name" value="YjgF/YER057c/UK114"/>
</dbReference>
<dbReference type="SUPFAM" id="SSF55298">
    <property type="entry name" value="YjgF-like"/>
    <property type="match status" value="1"/>
</dbReference>
<organism evidence="2 3">
    <name type="scientific">Paenibacillus endophyticus</name>
    <dbReference type="NCBI Taxonomy" id="1294268"/>
    <lineage>
        <taxon>Bacteria</taxon>
        <taxon>Bacillati</taxon>
        <taxon>Bacillota</taxon>
        <taxon>Bacilli</taxon>
        <taxon>Bacillales</taxon>
        <taxon>Paenibacillaceae</taxon>
        <taxon>Paenibacillus</taxon>
    </lineage>
</organism>
<dbReference type="RefSeq" id="WP_312891129.1">
    <property type="nucleotide sequence ID" value="NZ_CBCSLB010000034.1"/>
</dbReference>
<dbReference type="EC" id="3.5.99.10" evidence="2"/>
<dbReference type="Gene3D" id="3.30.1330.40">
    <property type="entry name" value="RutC-like"/>
    <property type="match status" value="1"/>
</dbReference>
<evidence type="ECO:0000313" key="2">
    <source>
        <dbReference type="EMBL" id="MBB3156054.1"/>
    </source>
</evidence>